<comment type="caution">
    <text evidence="1">The sequence shown here is derived from an EMBL/GenBank/DDBJ whole genome shotgun (WGS) entry which is preliminary data.</text>
</comment>
<accession>A0A418W9H6</accession>
<keyword evidence="2" id="KW-1185">Reference proteome</keyword>
<name>A0A418W9H6_9PROT</name>
<dbReference type="AlphaFoldDB" id="A0A418W9H6"/>
<protein>
    <submittedName>
        <fullName evidence="1">Uncharacterized protein</fullName>
    </submittedName>
</protein>
<sequence length="103" mass="10809">MAGGRIGEHGAAQQNPVQPDMLDLVAGAATLGVIAIETIADLRLHRRPSARGVHPKRLVSLAAAPRGWPCIAPGAVTISAMFTFASVPLMDQYSLERRGGRGL</sequence>
<evidence type="ECO:0000313" key="1">
    <source>
        <dbReference type="EMBL" id="RJF86665.1"/>
    </source>
</evidence>
<dbReference type="EMBL" id="QYUK01000011">
    <property type="protein sequence ID" value="RJF86665.1"/>
    <property type="molecule type" value="Genomic_DNA"/>
</dbReference>
<reference evidence="1 2" key="1">
    <citation type="submission" date="2018-09" db="EMBL/GenBank/DDBJ databases">
        <authorList>
            <person name="Zhu H."/>
        </authorList>
    </citation>
    <scope>NUCLEOTIDE SEQUENCE [LARGE SCALE GENOMIC DNA]</scope>
    <source>
        <strain evidence="1 2">K1W22B-8</strain>
    </source>
</reference>
<organism evidence="1 2">
    <name type="scientific">Oleomonas cavernae</name>
    <dbReference type="NCBI Taxonomy" id="2320859"/>
    <lineage>
        <taxon>Bacteria</taxon>
        <taxon>Pseudomonadati</taxon>
        <taxon>Pseudomonadota</taxon>
        <taxon>Alphaproteobacteria</taxon>
        <taxon>Acetobacterales</taxon>
        <taxon>Acetobacteraceae</taxon>
        <taxon>Oleomonas</taxon>
    </lineage>
</organism>
<evidence type="ECO:0000313" key="2">
    <source>
        <dbReference type="Proteomes" id="UP000284605"/>
    </source>
</evidence>
<dbReference type="Proteomes" id="UP000284605">
    <property type="component" value="Unassembled WGS sequence"/>
</dbReference>
<proteinExistence type="predicted"/>
<gene>
    <name evidence="1" type="ORF">D3874_06215</name>
</gene>